<comment type="caution">
    <text evidence="1">The sequence shown here is derived from an EMBL/GenBank/DDBJ whole genome shotgun (WGS) entry which is preliminary data.</text>
</comment>
<proteinExistence type="predicted"/>
<reference evidence="1 2" key="1">
    <citation type="journal article" date="2021" name="Hortic Res">
        <title>High-quality reference genome and annotation aids understanding of berry development for evergreen blueberry (Vaccinium darrowii).</title>
        <authorList>
            <person name="Yu J."/>
            <person name="Hulse-Kemp A.M."/>
            <person name="Babiker E."/>
            <person name="Staton M."/>
        </authorList>
    </citation>
    <scope>NUCLEOTIDE SEQUENCE [LARGE SCALE GENOMIC DNA]</scope>
    <source>
        <strain evidence="2">cv. NJ 8807/NJ 8810</strain>
        <tissue evidence="1">Young leaf</tissue>
    </source>
</reference>
<keyword evidence="2" id="KW-1185">Reference proteome</keyword>
<accession>A0ACB7YEF5</accession>
<evidence type="ECO:0000313" key="1">
    <source>
        <dbReference type="EMBL" id="KAH7852007.1"/>
    </source>
</evidence>
<organism evidence="1 2">
    <name type="scientific">Vaccinium darrowii</name>
    <dbReference type="NCBI Taxonomy" id="229202"/>
    <lineage>
        <taxon>Eukaryota</taxon>
        <taxon>Viridiplantae</taxon>
        <taxon>Streptophyta</taxon>
        <taxon>Embryophyta</taxon>
        <taxon>Tracheophyta</taxon>
        <taxon>Spermatophyta</taxon>
        <taxon>Magnoliopsida</taxon>
        <taxon>eudicotyledons</taxon>
        <taxon>Gunneridae</taxon>
        <taxon>Pentapetalae</taxon>
        <taxon>asterids</taxon>
        <taxon>Ericales</taxon>
        <taxon>Ericaceae</taxon>
        <taxon>Vaccinioideae</taxon>
        <taxon>Vaccinieae</taxon>
        <taxon>Vaccinium</taxon>
    </lineage>
</organism>
<dbReference type="Proteomes" id="UP000828048">
    <property type="component" value="Chromosome 8"/>
</dbReference>
<name>A0ACB7YEF5_9ERIC</name>
<sequence length="185" mass="20362">MDPFKRQKLSNSPLDEENLTERSSAPPPPPPPLLHLTRDQEFSIMVAVLKHVISGNGGCNTDGPSSSSGRKTQQPDEEMSQLGKKIDSCSNSNATTSGEGVKKKNKMAKSVKYRGVRQRPWGKWAAEIRDPRRAAGVWLGTFETAEEAARAYDRAAVGFRGVKAKTNFPLSDYQLGNHNSQAHRE</sequence>
<protein>
    <submittedName>
        <fullName evidence="1">Uncharacterized protein</fullName>
    </submittedName>
</protein>
<dbReference type="EMBL" id="CM037158">
    <property type="protein sequence ID" value="KAH7852007.1"/>
    <property type="molecule type" value="Genomic_DNA"/>
</dbReference>
<gene>
    <name evidence="1" type="ORF">Vadar_019446</name>
</gene>
<evidence type="ECO:0000313" key="2">
    <source>
        <dbReference type="Proteomes" id="UP000828048"/>
    </source>
</evidence>